<dbReference type="EMBL" id="JACNJD010000236">
    <property type="protein sequence ID" value="MBC8177798.1"/>
    <property type="molecule type" value="Genomic_DNA"/>
</dbReference>
<comment type="caution">
    <text evidence="3">The sequence shown here is derived from an EMBL/GenBank/DDBJ whole genome shotgun (WGS) entry which is preliminary data.</text>
</comment>
<dbReference type="InterPro" id="IPR029062">
    <property type="entry name" value="Class_I_gatase-like"/>
</dbReference>
<evidence type="ECO:0000313" key="4">
    <source>
        <dbReference type="Proteomes" id="UP000650524"/>
    </source>
</evidence>
<dbReference type="InterPro" id="IPR000421">
    <property type="entry name" value="FA58C"/>
</dbReference>
<evidence type="ECO:0000259" key="2">
    <source>
        <dbReference type="PROSITE" id="PS50022"/>
    </source>
</evidence>
<feature type="chain" id="PRO_5035220904" evidence="1">
    <location>
        <begin position="24"/>
        <end position="546"/>
    </location>
</feature>
<dbReference type="Gene3D" id="3.40.50.880">
    <property type="match status" value="1"/>
</dbReference>
<dbReference type="InterPro" id="IPR008979">
    <property type="entry name" value="Galactose-bd-like_sf"/>
</dbReference>
<dbReference type="AlphaFoldDB" id="A0A8J6N0Z6"/>
<dbReference type="InterPro" id="IPR017926">
    <property type="entry name" value="GATASE"/>
</dbReference>
<protein>
    <submittedName>
        <fullName evidence="3">Discoidin domain-containing protein</fullName>
    </submittedName>
</protein>
<feature type="domain" description="F5/8 type C" evidence="2">
    <location>
        <begin position="150"/>
        <end position="274"/>
    </location>
</feature>
<dbReference type="Proteomes" id="UP000650524">
    <property type="component" value="Unassembled WGS sequence"/>
</dbReference>
<gene>
    <name evidence="3" type="ORF">H8E19_10375</name>
</gene>
<reference evidence="3 4" key="1">
    <citation type="submission" date="2020-08" db="EMBL/GenBank/DDBJ databases">
        <title>Bridging the membrane lipid divide: bacteria of the FCB group superphylum have the potential to synthesize archaeal ether lipids.</title>
        <authorList>
            <person name="Villanueva L."/>
            <person name="Von Meijenfeldt F.A.B."/>
            <person name="Westbye A.B."/>
            <person name="Yadav S."/>
            <person name="Hopmans E.C."/>
            <person name="Dutilh B.E."/>
            <person name="Sinninghe Damste J.S."/>
        </authorList>
    </citation>
    <scope>NUCLEOTIDE SEQUENCE [LARGE SCALE GENOMIC DNA]</scope>
    <source>
        <strain evidence="3">NIOZ-UU27</strain>
    </source>
</reference>
<dbReference type="SUPFAM" id="SSF52317">
    <property type="entry name" value="Class I glutamine amidotransferase-like"/>
    <property type="match status" value="1"/>
</dbReference>
<keyword evidence="1" id="KW-0732">Signal</keyword>
<proteinExistence type="predicted"/>
<dbReference type="InterPro" id="IPR013783">
    <property type="entry name" value="Ig-like_fold"/>
</dbReference>
<feature type="signal peptide" evidence="1">
    <location>
        <begin position="1"/>
        <end position="23"/>
    </location>
</feature>
<dbReference type="Pfam" id="PF00117">
    <property type="entry name" value="GATase"/>
    <property type="match status" value="1"/>
</dbReference>
<dbReference type="Gene3D" id="2.60.120.260">
    <property type="entry name" value="Galactose-binding domain-like"/>
    <property type="match status" value="1"/>
</dbReference>
<dbReference type="Gene3D" id="2.60.40.10">
    <property type="entry name" value="Immunoglobulins"/>
    <property type="match status" value="1"/>
</dbReference>
<dbReference type="Pfam" id="PF00754">
    <property type="entry name" value="F5_F8_type_C"/>
    <property type="match status" value="1"/>
</dbReference>
<sequence length="546" mass="62629">MKSMCMVLVILIGVISLCSSCKSVDQQPPITRSLTSTRAQQNVPPPTFDNNPQLDMILTNYRPILSVGNPVGMLKPYTLTFEISSDPQFPPDKTIVYKDITHQNPHISQKQVEPRHELNDGTYYWRAKTVDYQGNFSDWMRTRFHVDLKNSRTFSGFLRAPVQEVSVSSGEDPKNIIDWSDQGQITYWNNSPRAAGEPFSWVVLDMGRKTPVTRFWMLSTRQTTPAPGWLTHFVWQGSKDGRTWTDIEGTEIRNNDTYRNIIDFTPVNTRYYRLVIYSQNALQAQINVIIPYVRGGLRVPDVPDGDYVLIIGNQMNGFTYTQLARFVEGKGYKAVTIPHQDMSLKVLRALKNRPMAVIFSGNNADWQYLPLFEFYGEFEIIRKVHDIPMMGICAGNEFYAMAYGISFGHWMGWFDDTMFRLTEGQIPEKVAIIPKYVDDPIYEGVPNPFRAVEIHSWAISPLFMQDERYKEFYVTAETSYIQALKSSKRPAYSAQFHGAVVNDYNQSGIYLANFLKVAEEYKDGLVKSLQGRHSRERGSPAPLRRD</sequence>
<organism evidence="3 4">
    <name type="scientific">Candidatus Desulfacyla euxinica</name>
    <dbReference type="NCBI Taxonomy" id="2841693"/>
    <lineage>
        <taxon>Bacteria</taxon>
        <taxon>Deltaproteobacteria</taxon>
        <taxon>Candidatus Desulfacyla</taxon>
    </lineage>
</organism>
<dbReference type="SUPFAM" id="SSF49785">
    <property type="entry name" value="Galactose-binding domain-like"/>
    <property type="match status" value="1"/>
</dbReference>
<dbReference type="PROSITE" id="PS50022">
    <property type="entry name" value="FA58C_3"/>
    <property type="match status" value="1"/>
</dbReference>
<name>A0A8J6N0Z6_9DELT</name>
<accession>A0A8J6N0Z6</accession>
<dbReference type="PROSITE" id="PS51273">
    <property type="entry name" value="GATASE_TYPE_1"/>
    <property type="match status" value="1"/>
</dbReference>
<evidence type="ECO:0000313" key="3">
    <source>
        <dbReference type="EMBL" id="MBC8177798.1"/>
    </source>
</evidence>
<evidence type="ECO:0000256" key="1">
    <source>
        <dbReference type="SAM" id="SignalP"/>
    </source>
</evidence>